<evidence type="ECO:0000256" key="1">
    <source>
        <dbReference type="SAM" id="MobiDB-lite"/>
    </source>
</evidence>
<evidence type="ECO:0000313" key="2">
    <source>
        <dbReference type="EMBL" id="KAJ1084060.1"/>
    </source>
</evidence>
<proteinExistence type="predicted"/>
<dbReference type="EMBL" id="JANPWB010000016">
    <property type="protein sequence ID" value="KAJ1084060.1"/>
    <property type="molecule type" value="Genomic_DNA"/>
</dbReference>
<feature type="region of interest" description="Disordered" evidence="1">
    <location>
        <begin position="87"/>
        <end position="124"/>
    </location>
</feature>
<dbReference type="AlphaFoldDB" id="A0AAV7KXP8"/>
<organism evidence="2 3">
    <name type="scientific">Pleurodeles waltl</name>
    <name type="common">Iberian ribbed newt</name>
    <dbReference type="NCBI Taxonomy" id="8319"/>
    <lineage>
        <taxon>Eukaryota</taxon>
        <taxon>Metazoa</taxon>
        <taxon>Chordata</taxon>
        <taxon>Craniata</taxon>
        <taxon>Vertebrata</taxon>
        <taxon>Euteleostomi</taxon>
        <taxon>Amphibia</taxon>
        <taxon>Batrachia</taxon>
        <taxon>Caudata</taxon>
        <taxon>Salamandroidea</taxon>
        <taxon>Salamandridae</taxon>
        <taxon>Pleurodelinae</taxon>
        <taxon>Pleurodeles</taxon>
    </lineage>
</organism>
<dbReference type="Proteomes" id="UP001066276">
    <property type="component" value="Chromosome 12"/>
</dbReference>
<protein>
    <submittedName>
        <fullName evidence="2">Uncharacterized protein</fullName>
    </submittedName>
</protein>
<sequence>MCRLTGSVVEGTVGAAGVVLWSHAALELRKTRSAVACFPLRGRSSGRNSSSGRVSTSTLLTLEQRVDDGAYGAYAAGVKRGSSTAQTAEETVDLVRGRGRRRRGKKSLGSSKETGPTGKVNTREWRGPDGFLIPDCIFACSFTGCQSLGGSLIELYLDLDILSTRDTTVLLKRYGSGSSAL</sequence>
<gene>
    <name evidence="2" type="ORF">NDU88_004214</name>
</gene>
<name>A0AAV7KXP8_PLEWA</name>
<feature type="compositionally biased region" description="Basic residues" evidence="1">
    <location>
        <begin position="97"/>
        <end position="106"/>
    </location>
</feature>
<keyword evidence="3" id="KW-1185">Reference proteome</keyword>
<reference evidence="2" key="1">
    <citation type="journal article" date="2022" name="bioRxiv">
        <title>Sequencing and chromosome-scale assembly of the giantPleurodeles waltlgenome.</title>
        <authorList>
            <person name="Brown T."/>
            <person name="Elewa A."/>
            <person name="Iarovenko S."/>
            <person name="Subramanian E."/>
            <person name="Araus A.J."/>
            <person name="Petzold A."/>
            <person name="Susuki M."/>
            <person name="Suzuki K.-i.T."/>
            <person name="Hayashi T."/>
            <person name="Toyoda A."/>
            <person name="Oliveira C."/>
            <person name="Osipova E."/>
            <person name="Leigh N.D."/>
            <person name="Simon A."/>
            <person name="Yun M.H."/>
        </authorList>
    </citation>
    <scope>NUCLEOTIDE SEQUENCE</scope>
    <source>
        <strain evidence="2">20211129_DDA</strain>
        <tissue evidence="2">Liver</tissue>
    </source>
</reference>
<comment type="caution">
    <text evidence="2">The sequence shown here is derived from an EMBL/GenBank/DDBJ whole genome shotgun (WGS) entry which is preliminary data.</text>
</comment>
<accession>A0AAV7KXP8</accession>
<evidence type="ECO:0000313" key="3">
    <source>
        <dbReference type="Proteomes" id="UP001066276"/>
    </source>
</evidence>